<protein>
    <submittedName>
        <fullName evidence="1">Uncharacterized protein</fullName>
    </submittedName>
</protein>
<dbReference type="EMBL" id="FMJY01000010">
    <property type="protein sequence ID" value="SCO92348.1"/>
    <property type="molecule type" value="Genomic_DNA"/>
</dbReference>
<reference evidence="2" key="1">
    <citation type="submission" date="2016-09" db="EMBL/GenBank/DDBJ databases">
        <authorList>
            <person name="Guldener U."/>
        </authorList>
    </citation>
    <scope>NUCLEOTIDE SEQUENCE [LARGE SCALE GENOMIC DNA]</scope>
    <source>
        <strain evidence="2">V64-1</strain>
    </source>
</reference>
<dbReference type="Proteomes" id="UP000219369">
    <property type="component" value="Unassembled WGS sequence"/>
</dbReference>
<evidence type="ECO:0000313" key="2">
    <source>
        <dbReference type="Proteomes" id="UP000219369"/>
    </source>
</evidence>
<organism evidence="1 2">
    <name type="scientific">Fusarium oxysporum</name>
    <name type="common">Fusarium vascular wilt</name>
    <dbReference type="NCBI Taxonomy" id="5507"/>
    <lineage>
        <taxon>Eukaryota</taxon>
        <taxon>Fungi</taxon>
        <taxon>Dikarya</taxon>
        <taxon>Ascomycota</taxon>
        <taxon>Pezizomycotina</taxon>
        <taxon>Sordariomycetes</taxon>
        <taxon>Hypocreomycetidae</taxon>
        <taxon>Hypocreales</taxon>
        <taxon>Nectriaceae</taxon>
        <taxon>Fusarium</taxon>
        <taxon>Fusarium oxysporum species complex</taxon>
    </lineage>
</organism>
<gene>
    <name evidence="1" type="ORF">FRV6_16476</name>
</gene>
<evidence type="ECO:0000313" key="1">
    <source>
        <dbReference type="EMBL" id="SCO92348.1"/>
    </source>
</evidence>
<name>A0A2H3TUQ9_FUSOX</name>
<accession>A0A2H3TUQ9</accession>
<proteinExistence type="predicted"/>
<sequence length="13" mass="1413">MPGVIKLVTIITK</sequence>